<feature type="transmembrane region" description="Helical" evidence="3">
    <location>
        <begin position="6"/>
        <end position="29"/>
    </location>
</feature>
<feature type="transmembrane region" description="Helical" evidence="3">
    <location>
        <begin position="70"/>
        <end position="90"/>
    </location>
</feature>
<dbReference type="InterPro" id="IPR050173">
    <property type="entry name" value="ABC_transporter_C-like"/>
</dbReference>
<evidence type="ECO:0000256" key="3">
    <source>
        <dbReference type="SAM" id="Phobius"/>
    </source>
</evidence>
<gene>
    <name evidence="4" type="ORF">CURHAP_LOCUS52186</name>
</gene>
<dbReference type="GO" id="GO:0042626">
    <property type="term" value="F:ATPase-coupled transmembrane transporter activity"/>
    <property type="evidence" value="ECO:0007669"/>
    <property type="project" value="TreeGrafter"/>
</dbReference>
<dbReference type="Proteomes" id="UP000507222">
    <property type="component" value="Unassembled WGS sequence"/>
</dbReference>
<dbReference type="GO" id="GO:0005524">
    <property type="term" value="F:ATP binding"/>
    <property type="evidence" value="ECO:0007669"/>
    <property type="project" value="UniProtKB-KW"/>
</dbReference>
<evidence type="ECO:0000313" key="5">
    <source>
        <dbReference type="Proteomes" id="UP000507222"/>
    </source>
</evidence>
<keyword evidence="3" id="KW-0472">Membrane</keyword>
<evidence type="ECO:0000256" key="1">
    <source>
        <dbReference type="ARBA" id="ARBA00022741"/>
    </source>
</evidence>
<dbReference type="AlphaFoldDB" id="A0A6J5VUV1"/>
<dbReference type="GO" id="GO:0016020">
    <property type="term" value="C:membrane"/>
    <property type="evidence" value="ECO:0007669"/>
    <property type="project" value="TreeGrafter"/>
</dbReference>
<protein>
    <submittedName>
        <fullName evidence="4">Uncharacterized protein</fullName>
    </submittedName>
</protein>
<keyword evidence="3" id="KW-0812">Transmembrane</keyword>
<dbReference type="PANTHER" id="PTHR24223:SF362">
    <property type="entry name" value="ABC TRANSPORTER C FAMILY MEMBER 4"/>
    <property type="match status" value="1"/>
</dbReference>
<sequence length="130" mass="15195">MDITVLAIFIVVCQNSWPTVFLLIPLIWLNIWYRNAEHVLQENVKRVNANLRMDFHNNGSNEWFGFRMEMLGSLVFCISTVFMFLLPSSIIKPENVGLTLSYGLPLNGVLFWYRLRGYQKQPHGYMSCFV</sequence>
<keyword evidence="3" id="KW-1133">Transmembrane helix</keyword>
<keyword evidence="1" id="KW-0547">Nucleotide-binding</keyword>
<organism evidence="4 5">
    <name type="scientific">Prunus armeniaca</name>
    <name type="common">Apricot</name>
    <name type="synonym">Armeniaca vulgaris</name>
    <dbReference type="NCBI Taxonomy" id="36596"/>
    <lineage>
        <taxon>Eukaryota</taxon>
        <taxon>Viridiplantae</taxon>
        <taxon>Streptophyta</taxon>
        <taxon>Embryophyta</taxon>
        <taxon>Tracheophyta</taxon>
        <taxon>Spermatophyta</taxon>
        <taxon>Magnoliopsida</taxon>
        <taxon>eudicotyledons</taxon>
        <taxon>Gunneridae</taxon>
        <taxon>Pentapetalae</taxon>
        <taxon>rosids</taxon>
        <taxon>fabids</taxon>
        <taxon>Rosales</taxon>
        <taxon>Rosaceae</taxon>
        <taxon>Amygdaloideae</taxon>
        <taxon>Amygdaleae</taxon>
        <taxon>Prunus</taxon>
    </lineage>
</organism>
<accession>A0A6J5VUV1</accession>
<proteinExistence type="predicted"/>
<keyword evidence="2" id="KW-0067">ATP-binding</keyword>
<evidence type="ECO:0000256" key="2">
    <source>
        <dbReference type="ARBA" id="ARBA00022840"/>
    </source>
</evidence>
<dbReference type="PANTHER" id="PTHR24223">
    <property type="entry name" value="ATP-BINDING CASSETTE SUB-FAMILY C"/>
    <property type="match status" value="1"/>
</dbReference>
<evidence type="ECO:0000313" key="4">
    <source>
        <dbReference type="EMBL" id="CAB4291801.1"/>
    </source>
</evidence>
<name>A0A6J5VUV1_PRUAR</name>
<reference evidence="4 5" key="1">
    <citation type="submission" date="2020-05" db="EMBL/GenBank/DDBJ databases">
        <authorList>
            <person name="Campoy J."/>
            <person name="Schneeberger K."/>
            <person name="Spophaly S."/>
        </authorList>
    </citation>
    <scope>NUCLEOTIDE SEQUENCE [LARGE SCALE GENOMIC DNA]</scope>
    <source>
        <strain evidence="4">PruArmRojPasFocal</strain>
    </source>
</reference>
<dbReference type="EMBL" id="CAEKDK010000008">
    <property type="protein sequence ID" value="CAB4291801.1"/>
    <property type="molecule type" value="Genomic_DNA"/>
</dbReference>